<dbReference type="EMBL" id="JACEFO010001653">
    <property type="protein sequence ID" value="KAF8725908.1"/>
    <property type="molecule type" value="Genomic_DNA"/>
</dbReference>
<organism evidence="2 3">
    <name type="scientific">Digitaria exilis</name>
    <dbReference type="NCBI Taxonomy" id="1010633"/>
    <lineage>
        <taxon>Eukaryota</taxon>
        <taxon>Viridiplantae</taxon>
        <taxon>Streptophyta</taxon>
        <taxon>Embryophyta</taxon>
        <taxon>Tracheophyta</taxon>
        <taxon>Spermatophyta</taxon>
        <taxon>Magnoliopsida</taxon>
        <taxon>Liliopsida</taxon>
        <taxon>Poales</taxon>
        <taxon>Poaceae</taxon>
        <taxon>PACMAD clade</taxon>
        <taxon>Panicoideae</taxon>
        <taxon>Panicodae</taxon>
        <taxon>Paniceae</taxon>
        <taxon>Anthephorinae</taxon>
        <taxon>Digitaria</taxon>
    </lineage>
</organism>
<accession>A0A835F1Z6</accession>
<proteinExistence type="predicted"/>
<reference evidence="2" key="1">
    <citation type="submission" date="2020-07" db="EMBL/GenBank/DDBJ databases">
        <title>Genome sequence and genetic diversity analysis of an under-domesticated orphan crop, white fonio (Digitaria exilis).</title>
        <authorList>
            <person name="Bennetzen J.L."/>
            <person name="Chen S."/>
            <person name="Ma X."/>
            <person name="Wang X."/>
            <person name="Yssel A.E.J."/>
            <person name="Chaluvadi S.R."/>
            <person name="Johnson M."/>
            <person name="Gangashetty P."/>
            <person name="Hamidou F."/>
            <person name="Sanogo M.D."/>
            <person name="Zwaenepoel A."/>
            <person name="Wallace J."/>
            <person name="Van De Peer Y."/>
            <person name="Van Deynze A."/>
        </authorList>
    </citation>
    <scope>NUCLEOTIDE SEQUENCE</scope>
    <source>
        <tissue evidence="2">Leaves</tissue>
    </source>
</reference>
<sequence>MQIGQVAFHLRRSLAADADHRDGAAKRLPISSRHRTVSQSTATKLKPSRRQTPKFLASTSTHGHPCAARKCSRSAAMEPPAKPARLAAGAVARRVRAGPDVLVAAVVWRRLRAAVGRVRARGAEGVHQALHAVAPAVAAGHGDAADVALADALELVVARQAEHVPHVALRVTNEYKLLPGGECVVYLEDGRFEREGADAAVESAGVRHCEIWALRRNTASRHQLRDGFDFAVSSKGHLSLLNVTRHPFCRTVSVVCIRPHHAAAAAGEERFVLSIVFRALSRRRTERFVHHEQTTTLQVDYSDLSHALPDSNDCHRFILPKYVHGDNEVEVIVPIGLLG</sequence>
<evidence type="ECO:0000313" key="2">
    <source>
        <dbReference type="EMBL" id="KAF8725908.1"/>
    </source>
</evidence>
<feature type="region of interest" description="Disordered" evidence="1">
    <location>
        <begin position="33"/>
        <end position="66"/>
    </location>
</feature>
<evidence type="ECO:0000256" key="1">
    <source>
        <dbReference type="SAM" id="MobiDB-lite"/>
    </source>
</evidence>
<dbReference type="Proteomes" id="UP000636709">
    <property type="component" value="Unassembled WGS sequence"/>
</dbReference>
<protein>
    <submittedName>
        <fullName evidence="2">Uncharacterized protein</fullName>
    </submittedName>
</protein>
<keyword evidence="3" id="KW-1185">Reference proteome</keyword>
<name>A0A835F1Z6_9POAL</name>
<dbReference type="AlphaFoldDB" id="A0A835F1Z6"/>
<gene>
    <name evidence="2" type="ORF">HU200_020476</name>
</gene>
<evidence type="ECO:0000313" key="3">
    <source>
        <dbReference type="Proteomes" id="UP000636709"/>
    </source>
</evidence>
<comment type="caution">
    <text evidence="2">The sequence shown here is derived from an EMBL/GenBank/DDBJ whole genome shotgun (WGS) entry which is preliminary data.</text>
</comment>